<feature type="region of interest" description="Disordered" evidence="1">
    <location>
        <begin position="153"/>
        <end position="172"/>
    </location>
</feature>
<protein>
    <submittedName>
        <fullName evidence="2">Uncharacterized protein</fullName>
    </submittedName>
</protein>
<evidence type="ECO:0000313" key="3">
    <source>
        <dbReference type="Proteomes" id="UP001157161"/>
    </source>
</evidence>
<gene>
    <name evidence="2" type="ORF">GCM10025875_20420</name>
</gene>
<evidence type="ECO:0000313" key="2">
    <source>
        <dbReference type="EMBL" id="GMA32050.1"/>
    </source>
</evidence>
<accession>A0AA38CUC9</accession>
<feature type="compositionally biased region" description="Basic and acidic residues" evidence="1">
    <location>
        <begin position="132"/>
        <end position="145"/>
    </location>
</feature>
<reference evidence="2" key="2">
    <citation type="submission" date="2023-02" db="EMBL/GenBank/DDBJ databases">
        <authorList>
            <person name="Sun Q."/>
            <person name="Mori K."/>
        </authorList>
    </citation>
    <scope>NUCLEOTIDE SEQUENCE</scope>
    <source>
        <strain evidence="2">NBRC 112290</strain>
    </source>
</reference>
<proteinExistence type="predicted"/>
<evidence type="ECO:0000256" key="1">
    <source>
        <dbReference type="SAM" id="MobiDB-lite"/>
    </source>
</evidence>
<reference evidence="2" key="1">
    <citation type="journal article" date="2014" name="Int. J. Syst. Evol. Microbiol.">
        <title>Complete genome sequence of Corynebacterium casei LMG S-19264T (=DSM 44701T), isolated from a smear-ripened cheese.</title>
        <authorList>
            <consortium name="US DOE Joint Genome Institute (JGI-PGF)"/>
            <person name="Walter F."/>
            <person name="Albersmeier A."/>
            <person name="Kalinowski J."/>
            <person name="Ruckert C."/>
        </authorList>
    </citation>
    <scope>NUCLEOTIDE SEQUENCE</scope>
    <source>
        <strain evidence="2">NBRC 112290</strain>
    </source>
</reference>
<comment type="caution">
    <text evidence="2">The sequence shown here is derived from an EMBL/GenBank/DDBJ whole genome shotgun (WGS) entry which is preliminary data.</text>
</comment>
<dbReference type="AntiFam" id="ANF00095">
    <property type="entry name" value="Shadow ORF (opposite ABC transporters)"/>
</dbReference>
<dbReference type="Proteomes" id="UP001157161">
    <property type="component" value="Unassembled WGS sequence"/>
</dbReference>
<dbReference type="EMBL" id="BSUM01000001">
    <property type="protein sequence ID" value="GMA32050.1"/>
    <property type="molecule type" value="Genomic_DNA"/>
</dbReference>
<dbReference type="AntiFam" id="ANF00142">
    <property type="entry name" value="Shadow ORF (opposite yadG)"/>
</dbReference>
<dbReference type="AlphaFoldDB" id="A0AA38CUC9"/>
<feature type="region of interest" description="Disordered" evidence="1">
    <location>
        <begin position="121"/>
        <end position="146"/>
    </location>
</feature>
<keyword evidence="3" id="KW-1185">Reference proteome</keyword>
<name>A0AA38CUC9_9MICO</name>
<organism evidence="2 3">
    <name type="scientific">Litorihabitans aurantiacus</name>
    <dbReference type="NCBI Taxonomy" id="1930061"/>
    <lineage>
        <taxon>Bacteria</taxon>
        <taxon>Bacillati</taxon>
        <taxon>Actinomycetota</taxon>
        <taxon>Actinomycetes</taxon>
        <taxon>Micrococcales</taxon>
        <taxon>Beutenbergiaceae</taxon>
        <taxon>Litorihabitans</taxon>
    </lineage>
</organism>
<sequence>MRHQYDGEAGLGLDAAQLGAHVDAEPRVEVGQRLVEQQQLRADRDGAGERDALLLAAGELLRAAAGQVAEADEVERLLDDAPALRRADLAQLEPVADVLGHGHVREERVGLEDHAEAAALGRGARGVDAVDEDRARRRDGVAREHAQRRRLAAAARSEQRGELPGGDGEVDRVDGGEVAEALGHLLELRGDGHRLIPPKMRAKPTVRSATTATSTVPARMMVLVAATMGS</sequence>